<evidence type="ECO:0000313" key="1">
    <source>
        <dbReference type="EMBL" id="TDC14650.1"/>
    </source>
</evidence>
<dbReference type="Proteomes" id="UP000295075">
    <property type="component" value="Unassembled WGS sequence"/>
</dbReference>
<reference evidence="1 2" key="1">
    <citation type="submission" date="2019-03" db="EMBL/GenBank/DDBJ databases">
        <title>Draft genome sequences of novel Actinobacteria.</title>
        <authorList>
            <person name="Sahin N."/>
            <person name="Ay H."/>
            <person name="Saygin H."/>
        </authorList>
    </citation>
    <scope>NUCLEOTIDE SEQUENCE [LARGE SCALE GENOMIC DNA]</scope>
    <source>
        <strain evidence="1 2">JCM 30547</strain>
    </source>
</reference>
<gene>
    <name evidence="1" type="ORF">E1261_41900</name>
</gene>
<name>A0A4R4P1Z4_9ACTN</name>
<dbReference type="RefSeq" id="WP_132415399.1">
    <property type="nucleotide sequence ID" value="NZ_SMKA01000377.1"/>
</dbReference>
<comment type="caution">
    <text evidence="1">The sequence shown here is derived from an EMBL/GenBank/DDBJ whole genome shotgun (WGS) entry which is preliminary data.</text>
</comment>
<dbReference type="OrthoDB" id="4178485at2"/>
<proteinExistence type="predicted"/>
<organism evidence="1 2">
    <name type="scientific">Kribbella albertanoniae</name>
    <dbReference type="NCBI Taxonomy" id="1266829"/>
    <lineage>
        <taxon>Bacteria</taxon>
        <taxon>Bacillati</taxon>
        <taxon>Actinomycetota</taxon>
        <taxon>Actinomycetes</taxon>
        <taxon>Propionibacteriales</taxon>
        <taxon>Kribbellaceae</taxon>
        <taxon>Kribbella</taxon>
    </lineage>
</organism>
<evidence type="ECO:0000313" key="2">
    <source>
        <dbReference type="Proteomes" id="UP000295075"/>
    </source>
</evidence>
<sequence length="141" mass="15835">MAVAGSGMSDTREFLAEFGAVAQSAGSRRLVTPTVVIGSWRLFVELCEEGYGDNIEEFDHDLSVRRLIDRILQSPMLQGFEQMDWVRAEIEALDARYRALLIDLDRGDERGWWERGIPRLAGPELAGDFAERYGVGVEVVD</sequence>
<dbReference type="EMBL" id="SMKA01000377">
    <property type="protein sequence ID" value="TDC14650.1"/>
    <property type="molecule type" value="Genomic_DNA"/>
</dbReference>
<protein>
    <submittedName>
        <fullName evidence="1">Uncharacterized protein</fullName>
    </submittedName>
</protein>
<keyword evidence="2" id="KW-1185">Reference proteome</keyword>
<accession>A0A4R4P1Z4</accession>
<dbReference type="AlphaFoldDB" id="A0A4R4P1Z4"/>